<keyword evidence="5" id="KW-0597">Phosphoprotein</keyword>
<name>A0A395X1T5_9FIRM</name>
<dbReference type="RefSeq" id="WP_117628697.1">
    <property type="nucleotide sequence ID" value="NZ_JBCJBW010000027.1"/>
</dbReference>
<keyword evidence="10" id="KW-0067">ATP-binding</keyword>
<evidence type="ECO:0000313" key="18">
    <source>
        <dbReference type="Proteomes" id="UP000265828"/>
    </source>
</evidence>
<evidence type="ECO:0000256" key="2">
    <source>
        <dbReference type="ARBA" id="ARBA00004651"/>
    </source>
</evidence>
<dbReference type="Proteomes" id="UP000265828">
    <property type="component" value="Unassembled WGS sequence"/>
</dbReference>
<dbReference type="PANTHER" id="PTHR45528">
    <property type="entry name" value="SENSOR HISTIDINE KINASE CPXA"/>
    <property type="match status" value="1"/>
</dbReference>
<gene>
    <name evidence="17" type="ORF">DW272_13865</name>
    <name evidence="16" type="ORF">DWW07_18460</name>
</gene>
<dbReference type="PROSITE" id="PS50109">
    <property type="entry name" value="HIS_KIN"/>
    <property type="match status" value="1"/>
</dbReference>
<dbReference type="InterPro" id="IPR005467">
    <property type="entry name" value="His_kinase_dom"/>
</dbReference>
<dbReference type="PANTHER" id="PTHR45528:SF1">
    <property type="entry name" value="SENSOR HISTIDINE KINASE CPXA"/>
    <property type="match status" value="1"/>
</dbReference>
<dbReference type="Proteomes" id="UP000284220">
    <property type="component" value="Unassembled WGS sequence"/>
</dbReference>
<evidence type="ECO:0000256" key="6">
    <source>
        <dbReference type="ARBA" id="ARBA00022679"/>
    </source>
</evidence>
<comment type="subcellular location">
    <subcellularLocation>
        <location evidence="2">Cell membrane</location>
        <topology evidence="2">Multi-pass membrane protein</topology>
    </subcellularLocation>
</comment>
<evidence type="ECO:0000256" key="9">
    <source>
        <dbReference type="ARBA" id="ARBA00022777"/>
    </source>
</evidence>
<dbReference type="InterPro" id="IPR004358">
    <property type="entry name" value="Sig_transdc_His_kin-like_C"/>
</dbReference>
<dbReference type="Pfam" id="PF02518">
    <property type="entry name" value="HATPase_c"/>
    <property type="match status" value="1"/>
</dbReference>
<evidence type="ECO:0000259" key="15">
    <source>
        <dbReference type="PROSITE" id="PS50109"/>
    </source>
</evidence>
<keyword evidence="4" id="KW-1003">Cell membrane</keyword>
<evidence type="ECO:0000256" key="7">
    <source>
        <dbReference type="ARBA" id="ARBA00022692"/>
    </source>
</evidence>
<feature type="domain" description="Histidine kinase" evidence="15">
    <location>
        <begin position="236"/>
        <end position="451"/>
    </location>
</feature>
<dbReference type="InterPro" id="IPR003661">
    <property type="entry name" value="HisK_dim/P_dom"/>
</dbReference>
<evidence type="ECO:0000256" key="4">
    <source>
        <dbReference type="ARBA" id="ARBA00022475"/>
    </source>
</evidence>
<dbReference type="SMART" id="SM00388">
    <property type="entry name" value="HisKA"/>
    <property type="match status" value="1"/>
</dbReference>
<feature type="transmembrane region" description="Helical" evidence="14">
    <location>
        <begin position="12"/>
        <end position="39"/>
    </location>
</feature>
<keyword evidence="11 14" id="KW-1133">Transmembrane helix</keyword>
<dbReference type="SUPFAM" id="SSF55874">
    <property type="entry name" value="ATPase domain of HSP90 chaperone/DNA topoisomerase II/histidine kinase"/>
    <property type="match status" value="1"/>
</dbReference>
<comment type="caution">
    <text evidence="16">The sequence shown here is derived from an EMBL/GenBank/DDBJ whole genome shotgun (WGS) entry which is preliminary data.</text>
</comment>
<dbReference type="EMBL" id="QRHZ01000008">
    <property type="protein sequence ID" value="RHG15240.1"/>
    <property type="molecule type" value="Genomic_DNA"/>
</dbReference>
<proteinExistence type="predicted"/>
<keyword evidence="9 16" id="KW-0418">Kinase</keyword>
<dbReference type="InterPro" id="IPR050398">
    <property type="entry name" value="HssS/ArlS-like"/>
</dbReference>
<dbReference type="Pfam" id="PF00512">
    <property type="entry name" value="HisKA"/>
    <property type="match status" value="1"/>
</dbReference>
<dbReference type="Gene3D" id="1.10.287.130">
    <property type="match status" value="1"/>
</dbReference>
<dbReference type="GO" id="GO:0005886">
    <property type="term" value="C:plasma membrane"/>
    <property type="evidence" value="ECO:0007669"/>
    <property type="project" value="UniProtKB-SubCell"/>
</dbReference>
<evidence type="ECO:0000256" key="14">
    <source>
        <dbReference type="SAM" id="Phobius"/>
    </source>
</evidence>
<dbReference type="GO" id="GO:0005524">
    <property type="term" value="F:ATP binding"/>
    <property type="evidence" value="ECO:0007669"/>
    <property type="project" value="UniProtKB-KW"/>
</dbReference>
<reference evidence="18 19" key="1">
    <citation type="submission" date="2018-08" db="EMBL/GenBank/DDBJ databases">
        <title>A genome reference for cultivated species of the human gut microbiota.</title>
        <authorList>
            <person name="Zou Y."/>
            <person name="Xue W."/>
            <person name="Luo G."/>
        </authorList>
    </citation>
    <scope>NUCLEOTIDE SEQUENCE [LARGE SCALE GENOMIC DNA]</scope>
    <source>
        <strain evidence="16 18">AF14-23</strain>
        <strain evidence="17 19">AM22-9LB</strain>
    </source>
</reference>
<dbReference type="EC" id="2.7.13.3" evidence="3"/>
<dbReference type="CDD" id="cd00082">
    <property type="entry name" value="HisKA"/>
    <property type="match status" value="1"/>
</dbReference>
<dbReference type="AlphaFoldDB" id="A0A395X1T5"/>
<keyword evidence="12" id="KW-0902">Two-component regulatory system</keyword>
<dbReference type="InterPro" id="IPR036097">
    <property type="entry name" value="HisK_dim/P_sf"/>
</dbReference>
<dbReference type="GO" id="GO:0000155">
    <property type="term" value="F:phosphorelay sensor kinase activity"/>
    <property type="evidence" value="ECO:0007669"/>
    <property type="project" value="InterPro"/>
</dbReference>
<dbReference type="PRINTS" id="PR00344">
    <property type="entry name" value="BCTRLSENSOR"/>
</dbReference>
<keyword evidence="13 14" id="KW-0472">Membrane</keyword>
<evidence type="ECO:0000256" key="1">
    <source>
        <dbReference type="ARBA" id="ARBA00000085"/>
    </source>
</evidence>
<dbReference type="SMART" id="SM00387">
    <property type="entry name" value="HATPase_c"/>
    <property type="match status" value="1"/>
</dbReference>
<evidence type="ECO:0000256" key="10">
    <source>
        <dbReference type="ARBA" id="ARBA00022840"/>
    </source>
</evidence>
<evidence type="ECO:0000256" key="12">
    <source>
        <dbReference type="ARBA" id="ARBA00023012"/>
    </source>
</evidence>
<keyword evidence="8" id="KW-0547">Nucleotide-binding</keyword>
<organism evidence="16 18">
    <name type="scientific">Blautia obeum</name>
    <dbReference type="NCBI Taxonomy" id="40520"/>
    <lineage>
        <taxon>Bacteria</taxon>
        <taxon>Bacillati</taxon>
        <taxon>Bacillota</taxon>
        <taxon>Clostridia</taxon>
        <taxon>Lachnospirales</taxon>
        <taxon>Lachnospiraceae</taxon>
        <taxon>Blautia</taxon>
    </lineage>
</organism>
<evidence type="ECO:0000256" key="5">
    <source>
        <dbReference type="ARBA" id="ARBA00022553"/>
    </source>
</evidence>
<protein>
    <recommendedName>
        <fullName evidence="3">histidine kinase</fullName>
        <ecNumber evidence="3">2.7.13.3</ecNumber>
    </recommendedName>
</protein>
<evidence type="ECO:0000313" key="19">
    <source>
        <dbReference type="Proteomes" id="UP000284220"/>
    </source>
</evidence>
<accession>A0A395X1T5</accession>
<evidence type="ECO:0000256" key="13">
    <source>
        <dbReference type="ARBA" id="ARBA00023136"/>
    </source>
</evidence>
<feature type="transmembrane region" description="Helical" evidence="14">
    <location>
        <begin position="151"/>
        <end position="175"/>
    </location>
</feature>
<keyword evidence="6" id="KW-0808">Transferase</keyword>
<evidence type="ECO:0000313" key="17">
    <source>
        <dbReference type="EMBL" id="RHG15240.1"/>
    </source>
</evidence>
<evidence type="ECO:0000256" key="8">
    <source>
        <dbReference type="ARBA" id="ARBA00022741"/>
    </source>
</evidence>
<sequence length="457" mass="52705">MTRTQNFFRKYILSTLRILALFLLVNALLICLFLLIFYLEGASKSQFPIEKFSSLIENNNNQIEAHEDVEAFLKSFDAWAMLLNDNGDVTWECKMPQQLSRHYSATDIALFSRWYLEDYPVNIWKRLDGLLVVGLSPDKVTQFYTSFNKKYFVTGMYIVLAIFLANICLIIFFFLRNIHQIEKAVSPILDSIHSLSDGSSFHLDESGELVEIRAELNRAGKYLIKKDNTRADWIRGISHDIRTPLSMILGYSSEIEDNPDVSETVHNQARIIRTYSEYLKNLVENLNLTTKLEYSMYTIGHNSINPVELARQVIAEFINNNLSDKYELILSEFYEKNHLQIIGDTFLLNRMLTNLIRNSFIHNPNGCHITVSINQDTNFCIFSIEDTGQGVDIYTLEHLNKNGFIRNPDNTEHGLGLKIVNQIVHLHHGKIKFSANKPHGLIVQISLPRDFTSMPRK</sequence>
<dbReference type="InterPro" id="IPR036890">
    <property type="entry name" value="HATPase_C_sf"/>
</dbReference>
<evidence type="ECO:0000256" key="3">
    <source>
        <dbReference type="ARBA" id="ARBA00012438"/>
    </source>
</evidence>
<dbReference type="InterPro" id="IPR003594">
    <property type="entry name" value="HATPase_dom"/>
</dbReference>
<comment type="catalytic activity">
    <reaction evidence="1">
        <text>ATP + protein L-histidine = ADP + protein N-phospho-L-histidine.</text>
        <dbReference type="EC" id="2.7.13.3"/>
    </reaction>
</comment>
<dbReference type="EMBL" id="QRZI01000029">
    <property type="protein sequence ID" value="RGV60029.1"/>
    <property type="molecule type" value="Genomic_DNA"/>
</dbReference>
<evidence type="ECO:0000313" key="16">
    <source>
        <dbReference type="EMBL" id="RGV60029.1"/>
    </source>
</evidence>
<keyword evidence="7 14" id="KW-0812">Transmembrane</keyword>
<dbReference type="Gene3D" id="3.30.565.10">
    <property type="entry name" value="Histidine kinase-like ATPase, C-terminal domain"/>
    <property type="match status" value="1"/>
</dbReference>
<dbReference type="SUPFAM" id="SSF47384">
    <property type="entry name" value="Homodimeric domain of signal transducing histidine kinase"/>
    <property type="match status" value="1"/>
</dbReference>
<evidence type="ECO:0000256" key="11">
    <source>
        <dbReference type="ARBA" id="ARBA00022989"/>
    </source>
</evidence>